<keyword evidence="2" id="KW-1185">Reference proteome</keyword>
<protein>
    <submittedName>
        <fullName evidence="1">Uncharacterized protein</fullName>
    </submittedName>
</protein>
<dbReference type="Proteomes" id="UP000308600">
    <property type="component" value="Unassembled WGS sequence"/>
</dbReference>
<gene>
    <name evidence="1" type="ORF">BDN72DRAFT_541371</name>
</gene>
<name>A0ACD3A303_9AGAR</name>
<sequence length="215" mass="23814">MKKSREASSVRLTLDEISPVQSKFLTRSSMENDISSRSDANIIPMDGAAENCIRPPTASSGFVPHPLEPDSMIPIPAEVASALPCRVRYMDLIFLDVLPFPNRLARLTFIPDSWDAMTDLIDAGPPGINESVFVTGQPEIGKLCYLYYRLIKRLIHGQTTLLQDAFGMVYLIGRHVCCLSTSQLYELAGGHMETCSLCFLLLAFVVLEILPDNFS</sequence>
<evidence type="ECO:0000313" key="2">
    <source>
        <dbReference type="Proteomes" id="UP000308600"/>
    </source>
</evidence>
<accession>A0ACD3A303</accession>
<proteinExistence type="predicted"/>
<reference evidence="1 2" key="1">
    <citation type="journal article" date="2019" name="Nat. Ecol. Evol.">
        <title>Megaphylogeny resolves global patterns of mushroom evolution.</title>
        <authorList>
            <person name="Varga T."/>
            <person name="Krizsan K."/>
            <person name="Foldi C."/>
            <person name="Dima B."/>
            <person name="Sanchez-Garcia M."/>
            <person name="Sanchez-Ramirez S."/>
            <person name="Szollosi G.J."/>
            <person name="Szarkandi J.G."/>
            <person name="Papp V."/>
            <person name="Albert L."/>
            <person name="Andreopoulos W."/>
            <person name="Angelini C."/>
            <person name="Antonin V."/>
            <person name="Barry K.W."/>
            <person name="Bougher N.L."/>
            <person name="Buchanan P."/>
            <person name="Buyck B."/>
            <person name="Bense V."/>
            <person name="Catcheside P."/>
            <person name="Chovatia M."/>
            <person name="Cooper J."/>
            <person name="Damon W."/>
            <person name="Desjardin D."/>
            <person name="Finy P."/>
            <person name="Geml J."/>
            <person name="Haridas S."/>
            <person name="Hughes K."/>
            <person name="Justo A."/>
            <person name="Karasinski D."/>
            <person name="Kautmanova I."/>
            <person name="Kiss B."/>
            <person name="Kocsube S."/>
            <person name="Kotiranta H."/>
            <person name="LaButti K.M."/>
            <person name="Lechner B.E."/>
            <person name="Liimatainen K."/>
            <person name="Lipzen A."/>
            <person name="Lukacs Z."/>
            <person name="Mihaltcheva S."/>
            <person name="Morgado L.N."/>
            <person name="Niskanen T."/>
            <person name="Noordeloos M.E."/>
            <person name="Ohm R.A."/>
            <person name="Ortiz-Santana B."/>
            <person name="Ovrebo C."/>
            <person name="Racz N."/>
            <person name="Riley R."/>
            <person name="Savchenko A."/>
            <person name="Shiryaev A."/>
            <person name="Soop K."/>
            <person name="Spirin V."/>
            <person name="Szebenyi C."/>
            <person name="Tomsovsky M."/>
            <person name="Tulloss R.E."/>
            <person name="Uehling J."/>
            <person name="Grigoriev I.V."/>
            <person name="Vagvolgyi C."/>
            <person name="Papp T."/>
            <person name="Martin F.M."/>
            <person name="Miettinen O."/>
            <person name="Hibbett D.S."/>
            <person name="Nagy L.G."/>
        </authorList>
    </citation>
    <scope>NUCLEOTIDE SEQUENCE [LARGE SCALE GENOMIC DNA]</scope>
    <source>
        <strain evidence="1 2">NL-1719</strain>
    </source>
</reference>
<dbReference type="EMBL" id="ML208812">
    <property type="protein sequence ID" value="TFK60213.1"/>
    <property type="molecule type" value="Genomic_DNA"/>
</dbReference>
<evidence type="ECO:0000313" key="1">
    <source>
        <dbReference type="EMBL" id="TFK60213.1"/>
    </source>
</evidence>
<organism evidence="1 2">
    <name type="scientific">Pluteus cervinus</name>
    <dbReference type="NCBI Taxonomy" id="181527"/>
    <lineage>
        <taxon>Eukaryota</taxon>
        <taxon>Fungi</taxon>
        <taxon>Dikarya</taxon>
        <taxon>Basidiomycota</taxon>
        <taxon>Agaricomycotina</taxon>
        <taxon>Agaricomycetes</taxon>
        <taxon>Agaricomycetidae</taxon>
        <taxon>Agaricales</taxon>
        <taxon>Pluteineae</taxon>
        <taxon>Pluteaceae</taxon>
        <taxon>Pluteus</taxon>
    </lineage>
</organism>